<comment type="cofactor">
    <cofactor evidence="1 5">
        <name>pyridoxal 5'-phosphate</name>
        <dbReference type="ChEBI" id="CHEBI:597326"/>
    </cofactor>
</comment>
<keyword evidence="6" id="KW-0032">Aminotransferase</keyword>
<sequence length="283" mass="31298">MTLTAWVNGRFVPLEEATIHIEDRGFQFADGVYEVIACFGGRFLELEAHLDRLENSCEGIGISLLKSRPELIELIHDTYHRNPFDHAMIYIQATRGIAPRSHLLTQEVEPTLVITARELPSPSAEKLTHGASAITLPDIRWKRCDIKSIALLASVIGKQEAARQGVDEAFWLDDEGHILEGCATNCFAVINGELVTHPLDHHVLGGITRHLALKVAREHDITIVERPWRLDEPGLSECMMSSTTNAVVAVSNIDGVTIGNGAAGPISTNLRQWILDEFEAMKQ</sequence>
<dbReference type="Gene3D" id="3.20.10.10">
    <property type="entry name" value="D-amino Acid Aminotransferase, subunit A, domain 2"/>
    <property type="match status" value="1"/>
</dbReference>
<dbReference type="InterPro" id="IPR043132">
    <property type="entry name" value="BCAT-like_C"/>
</dbReference>
<evidence type="ECO:0000313" key="6">
    <source>
        <dbReference type="EMBL" id="ATX81792.1"/>
    </source>
</evidence>
<keyword evidence="7" id="KW-1185">Reference proteome</keyword>
<keyword evidence="3 5" id="KW-0663">Pyridoxal phosphate</keyword>
<dbReference type="InterPro" id="IPR001544">
    <property type="entry name" value="Aminotrans_IV"/>
</dbReference>
<dbReference type="SUPFAM" id="SSF56752">
    <property type="entry name" value="D-aminoacid aminotransferase-like PLP-dependent enzymes"/>
    <property type="match status" value="1"/>
</dbReference>
<accession>A0A2K8L3V9</accession>
<dbReference type="Pfam" id="PF01063">
    <property type="entry name" value="Aminotran_4"/>
    <property type="match status" value="1"/>
</dbReference>
<dbReference type="PANTHER" id="PTHR42743">
    <property type="entry name" value="AMINO-ACID AMINOTRANSFERASE"/>
    <property type="match status" value="1"/>
</dbReference>
<dbReference type="OrthoDB" id="9805628at2"/>
<dbReference type="InterPro" id="IPR050571">
    <property type="entry name" value="Class-IV_PLP-Dep_Aminotrnsfr"/>
</dbReference>
<dbReference type="GO" id="GO:0005829">
    <property type="term" value="C:cytosol"/>
    <property type="evidence" value="ECO:0007669"/>
    <property type="project" value="TreeGrafter"/>
</dbReference>
<dbReference type="GO" id="GO:0046394">
    <property type="term" value="P:carboxylic acid biosynthetic process"/>
    <property type="evidence" value="ECO:0007669"/>
    <property type="project" value="UniProtKB-ARBA"/>
</dbReference>
<dbReference type="InterPro" id="IPR036038">
    <property type="entry name" value="Aminotransferase-like"/>
</dbReference>
<dbReference type="FunFam" id="3.20.10.10:FF:000002">
    <property type="entry name" value="D-alanine aminotransferase"/>
    <property type="match status" value="1"/>
</dbReference>
<comment type="similarity">
    <text evidence="2 4">Belongs to the class-IV pyridoxal-phosphate-dependent aminotransferase family.</text>
</comment>
<evidence type="ECO:0000256" key="5">
    <source>
        <dbReference type="RuleBase" id="RU004516"/>
    </source>
</evidence>
<dbReference type="PROSITE" id="PS00770">
    <property type="entry name" value="AA_TRANSFER_CLASS_4"/>
    <property type="match status" value="1"/>
</dbReference>
<keyword evidence="6" id="KW-0808">Transferase</keyword>
<dbReference type="EC" id="2.6.1.21" evidence="6"/>
<dbReference type="KEGG" id="mfn:Ga0123462_0923"/>
<evidence type="ECO:0000256" key="4">
    <source>
        <dbReference type="RuleBase" id="RU004106"/>
    </source>
</evidence>
<evidence type="ECO:0000256" key="1">
    <source>
        <dbReference type="ARBA" id="ARBA00001933"/>
    </source>
</evidence>
<dbReference type="AlphaFoldDB" id="A0A2K8L3V9"/>
<dbReference type="Gene3D" id="3.30.470.10">
    <property type="match status" value="1"/>
</dbReference>
<dbReference type="EMBL" id="CP018800">
    <property type="protein sequence ID" value="ATX81792.1"/>
    <property type="molecule type" value="Genomic_DNA"/>
</dbReference>
<proteinExistence type="inferred from homology"/>
<dbReference type="PANTHER" id="PTHR42743:SF10">
    <property type="entry name" value="D-ALANINE AMINOTRANSFERASE"/>
    <property type="match status" value="1"/>
</dbReference>
<dbReference type="RefSeq" id="WP_100265211.1">
    <property type="nucleotide sequence ID" value="NZ_CP018800.1"/>
</dbReference>
<name>A0A2K8L3V9_9PROT</name>
<gene>
    <name evidence="6" type="ORF">Ga0123462_0923</name>
</gene>
<dbReference type="GO" id="GO:0047810">
    <property type="term" value="F:D-alanine-2-oxoglutarate aminotransferase activity"/>
    <property type="evidence" value="ECO:0007669"/>
    <property type="project" value="UniProtKB-EC"/>
</dbReference>
<dbReference type="InterPro" id="IPR018300">
    <property type="entry name" value="Aminotrans_IV_CS"/>
</dbReference>
<evidence type="ECO:0000313" key="7">
    <source>
        <dbReference type="Proteomes" id="UP000231637"/>
    </source>
</evidence>
<dbReference type="GO" id="GO:0008652">
    <property type="term" value="P:amino acid biosynthetic process"/>
    <property type="evidence" value="ECO:0007669"/>
    <property type="project" value="UniProtKB-ARBA"/>
</dbReference>
<evidence type="ECO:0000256" key="3">
    <source>
        <dbReference type="ARBA" id="ARBA00022898"/>
    </source>
</evidence>
<evidence type="ECO:0000256" key="2">
    <source>
        <dbReference type="ARBA" id="ARBA00009320"/>
    </source>
</evidence>
<organism evidence="6 7">
    <name type="scientific">Mariprofundus ferrinatatus</name>
    <dbReference type="NCBI Taxonomy" id="1921087"/>
    <lineage>
        <taxon>Bacteria</taxon>
        <taxon>Pseudomonadati</taxon>
        <taxon>Pseudomonadota</taxon>
        <taxon>Candidatius Mariprofundia</taxon>
        <taxon>Mariprofundales</taxon>
        <taxon>Mariprofundaceae</taxon>
        <taxon>Mariprofundus</taxon>
    </lineage>
</organism>
<protein>
    <submittedName>
        <fullName evidence="6">D-alanine transaminase</fullName>
        <ecNumber evidence="6">2.6.1.21</ecNumber>
    </submittedName>
</protein>
<dbReference type="Proteomes" id="UP000231637">
    <property type="component" value="Chromosome"/>
</dbReference>
<reference evidence="6 7" key="1">
    <citation type="submission" date="2016-12" db="EMBL/GenBank/DDBJ databases">
        <title>Isolation and genomic insights into novel planktonic Zetaproteobacteria from stratified waters of the Chesapeake Bay.</title>
        <authorList>
            <person name="McAllister S.M."/>
            <person name="Kato S."/>
            <person name="Chan C.S."/>
            <person name="Chiu B.K."/>
            <person name="Field E.K."/>
        </authorList>
    </citation>
    <scope>NUCLEOTIDE SEQUENCE [LARGE SCALE GENOMIC DNA]</scope>
    <source>
        <strain evidence="6 7">CP-8</strain>
    </source>
</reference>
<dbReference type="InterPro" id="IPR043131">
    <property type="entry name" value="BCAT-like_N"/>
</dbReference>